<sequence length="624" mass="70722">MKKVPFNVSARTARLIGRENVSSAEGALIELVKNSYDADAKICVVYFDDSFAELPKSASQHQIDSLVKITGAKSIFQCYEKNLFDDKWAFSDRLYNTHFNREQRHAIEACLLKTVGLHIFDDGHGMLEEVIESSWMTIGTDNKHQNFLSEKTGRIKSGAKGIGRFALDRLGEKCQLLTKTADSDTTLAWRVDWSDFDKQGATIDKINAELGASPVSLCENLLSIESPSLSALDISQSRKGTHIFVSSLRDAWTKDSIERIYKELETLVPPTEGGSFSIHLFSKAHPESFGIVEPTICDDYDCKVHVELNEDGVISFTFNRHEADPNKLTPELLSRSYFQENDISKEYLCNKPHTYSKYLTELIPGITEHRENVHKTIGTFEFTFYFLKRQSEKNDIATFLHRNYDSSARKKWLDNNSGIRIYRDNFRVRPYGEVGKPSWDWVGLSARQAGDPSALRTGRWRVSPNNISGSINISRVKNLELEDKSSREGMRENDSFAIFTNIIESIIKEFEQDRSNIYSEIFKYSDSLKDTPTDEHLNLAQEADAETLAQKIFANIKTEPLKVKNDSDKLAVALLKAKARSREADERLDEMKRENSLLRVFASSGLTIAAFTHELDGLNAKLVS</sequence>
<dbReference type="RefSeq" id="WP_155717311.1">
    <property type="nucleotide sequence ID" value="NZ_LCYC01000062.1"/>
</dbReference>
<dbReference type="PATRIC" id="fig|294.195.peg.6343"/>
<proteinExistence type="predicted"/>
<protein>
    <submittedName>
        <fullName evidence="1">Uncharacterized protein</fullName>
    </submittedName>
</protein>
<dbReference type="Proteomes" id="UP000063434">
    <property type="component" value="Unassembled WGS sequence"/>
</dbReference>
<dbReference type="InterPro" id="IPR036890">
    <property type="entry name" value="HATPase_C_sf"/>
</dbReference>
<dbReference type="AlphaFoldDB" id="A0A120FXC0"/>
<evidence type="ECO:0000313" key="2">
    <source>
        <dbReference type="Proteomes" id="UP000063434"/>
    </source>
</evidence>
<comment type="caution">
    <text evidence="1">The sequence shown here is derived from an EMBL/GenBank/DDBJ whole genome shotgun (WGS) entry which is preliminary data.</text>
</comment>
<accession>A0A120FXC0</accession>
<evidence type="ECO:0000313" key="1">
    <source>
        <dbReference type="EMBL" id="KWV71276.1"/>
    </source>
</evidence>
<name>A0A120FXC0_PSEFL</name>
<reference evidence="1 2" key="1">
    <citation type="submission" date="2015-05" db="EMBL/GenBank/DDBJ databases">
        <title>A genomic and transcriptomic approach to investigate the blue pigment phenotype in Pseudomonas fluorescens.</title>
        <authorList>
            <person name="Andreani N.A."/>
            <person name="Cardazzo B."/>
        </authorList>
    </citation>
    <scope>NUCLEOTIDE SEQUENCE [LARGE SCALE GENOMIC DNA]</scope>
    <source>
        <strain evidence="1 2">Ps_40</strain>
    </source>
</reference>
<dbReference type="SUPFAM" id="SSF55874">
    <property type="entry name" value="ATPase domain of HSP90 chaperone/DNA topoisomerase II/histidine kinase"/>
    <property type="match status" value="2"/>
</dbReference>
<organism evidence="1 2">
    <name type="scientific">Pseudomonas fluorescens</name>
    <dbReference type="NCBI Taxonomy" id="294"/>
    <lineage>
        <taxon>Bacteria</taxon>
        <taxon>Pseudomonadati</taxon>
        <taxon>Pseudomonadota</taxon>
        <taxon>Gammaproteobacteria</taxon>
        <taxon>Pseudomonadales</taxon>
        <taxon>Pseudomonadaceae</taxon>
        <taxon>Pseudomonas</taxon>
    </lineage>
</organism>
<dbReference type="Gene3D" id="3.30.565.10">
    <property type="entry name" value="Histidine kinase-like ATPase, C-terminal domain"/>
    <property type="match status" value="1"/>
</dbReference>
<dbReference type="EMBL" id="LCYC01000062">
    <property type="protein sequence ID" value="KWV71276.1"/>
    <property type="molecule type" value="Genomic_DNA"/>
</dbReference>
<gene>
    <name evidence="1" type="ORF">PFL603g_05959</name>
</gene>
<dbReference type="Pfam" id="PF13589">
    <property type="entry name" value="HATPase_c_3"/>
    <property type="match status" value="1"/>
</dbReference>